<feature type="binding site" evidence="7">
    <location>
        <position position="170"/>
    </location>
    <ligand>
        <name>Cu cation</name>
        <dbReference type="ChEBI" id="CHEBI:23378"/>
        <label>A</label>
    </ligand>
</feature>
<dbReference type="PRINTS" id="PR00092">
    <property type="entry name" value="TYROSINASE"/>
</dbReference>
<feature type="cross-link" description="2'-(S-cysteinyl)-histidine (Cys-His)" evidence="9">
    <location>
        <begin position="174"/>
        <end position="191"/>
    </location>
</feature>
<keyword evidence="3" id="KW-0883">Thioether bond</keyword>
<feature type="domain" description="Tyrosinase copper-binding" evidence="11">
    <location>
        <begin position="352"/>
        <end position="363"/>
    </location>
</feature>
<sequence>MASLQASCILFAKPSKLFTYHSFQVSCNAKKASSQDVETSQGRIDRRNVLIGLGGLYGASNLVSNPLAYADTVKSESEKCTDPVKPDFKNCGTAYAENDPLNINCCPPDSDNIIDYELPRPPQRLRVRQPAHMVGKEYIAKYEEAVRLMKELDKTNPNDPRGFMQQANVHCAYCNGPHEQVGHKGLDFQVHESWLFFPFHRWYLYFYERILGSLIGDPDFALPYWNWDHPAGMTMPPIFDNPRSPLYDAVRDPNNRGSAVVNLNYTSSEPTNDLTLVANNLRTMNSEMITSVNNTLQFMGAPYCDGSNPRPGMGTSERGSHTAIHIWVGTKDKTEEHKYNEDLGNFYSAGRDPLFYCHHGNVDRMWTIWRELDTPVRKDITSPNYLNAQFLFYDENARLVRVKVADCVDQEKMGYTYQYMPIPWLCYRPPKEEAEAKARIMKKISDIPNVAAVLPITLKNTVRVLVPKSAKGKVSEQLVIEDIERDTTKFIKFDVFVNDEDEDFEALDRAEYAGTFAQVPHRTKNEKSKSSISLDLTQLYDNIDVTDDDTIVVTIVPRSNGEDITIGGIKIVPASSESNDDY</sequence>
<evidence type="ECO:0000256" key="4">
    <source>
        <dbReference type="ARBA" id="ARBA00023002"/>
    </source>
</evidence>
<dbReference type="Pfam" id="PF12142">
    <property type="entry name" value="PPO1_DWL"/>
    <property type="match status" value="1"/>
</dbReference>
<organism evidence="12 13">
    <name type="scientific">Olea europaea subsp. europaea</name>
    <dbReference type="NCBI Taxonomy" id="158383"/>
    <lineage>
        <taxon>Eukaryota</taxon>
        <taxon>Viridiplantae</taxon>
        <taxon>Streptophyta</taxon>
        <taxon>Embryophyta</taxon>
        <taxon>Tracheophyta</taxon>
        <taxon>Spermatophyta</taxon>
        <taxon>Magnoliopsida</taxon>
        <taxon>eudicotyledons</taxon>
        <taxon>Gunneridae</taxon>
        <taxon>Pentapetalae</taxon>
        <taxon>asterids</taxon>
        <taxon>lamiids</taxon>
        <taxon>Lamiales</taxon>
        <taxon>Oleaceae</taxon>
        <taxon>Oleeae</taxon>
        <taxon>Olea</taxon>
    </lineage>
</organism>
<evidence type="ECO:0000256" key="3">
    <source>
        <dbReference type="ARBA" id="ARBA00022784"/>
    </source>
</evidence>
<keyword evidence="2 7" id="KW-0479">Metal-binding</keyword>
<evidence type="ECO:0000256" key="2">
    <source>
        <dbReference type="ARBA" id="ARBA00022723"/>
    </source>
</evidence>
<accession>A0A8S0T6Q7</accession>
<dbReference type="InterPro" id="IPR022740">
    <property type="entry name" value="Polyphenol_oxidase_C"/>
</dbReference>
<reference evidence="12 13" key="1">
    <citation type="submission" date="2019-12" db="EMBL/GenBank/DDBJ databases">
        <authorList>
            <person name="Alioto T."/>
            <person name="Alioto T."/>
            <person name="Gomez Garrido J."/>
        </authorList>
    </citation>
    <scope>NUCLEOTIDE SEQUENCE [LARGE SCALE GENOMIC DNA]</scope>
</reference>
<dbReference type="Pfam" id="PF00264">
    <property type="entry name" value="Tyrosinase"/>
    <property type="match status" value="1"/>
</dbReference>
<dbReference type="EMBL" id="CACTIH010005704">
    <property type="protein sequence ID" value="CAA3000655.1"/>
    <property type="molecule type" value="Genomic_DNA"/>
</dbReference>
<dbReference type="InterPro" id="IPR050316">
    <property type="entry name" value="Tyrosinase/Hemocyanin"/>
</dbReference>
<comment type="similarity">
    <text evidence="1">Belongs to the tyrosinase family.</text>
</comment>
<evidence type="ECO:0000313" key="12">
    <source>
        <dbReference type="EMBL" id="CAA3000655.1"/>
    </source>
</evidence>
<evidence type="ECO:0000256" key="9">
    <source>
        <dbReference type="PIRSR" id="PIRSR000290-3"/>
    </source>
</evidence>
<feature type="binding site" evidence="7">
    <location>
        <position position="200"/>
    </location>
    <ligand>
        <name>Cu cation</name>
        <dbReference type="ChEBI" id="CHEBI:23378"/>
        <label>A</label>
    </ligand>
</feature>
<dbReference type="OrthoDB" id="6132182at2759"/>
<dbReference type="AlphaFoldDB" id="A0A8S0T6Q7"/>
<evidence type="ECO:0000259" key="11">
    <source>
        <dbReference type="PROSITE" id="PS00498"/>
    </source>
</evidence>
<feature type="binding site" evidence="7">
    <location>
        <position position="359"/>
    </location>
    <ligand>
        <name>Cu cation</name>
        <dbReference type="ChEBI" id="CHEBI:23378"/>
        <label>B</label>
    </ligand>
</feature>
<keyword evidence="6 8" id="KW-1015">Disulfide bond</keyword>
<evidence type="ECO:0000256" key="8">
    <source>
        <dbReference type="PIRSR" id="PIRSR000290-2"/>
    </source>
</evidence>
<keyword evidence="13" id="KW-1185">Reference proteome</keyword>
<dbReference type="InterPro" id="IPR002227">
    <property type="entry name" value="Tyrosinase_Cu-bd"/>
</dbReference>
<dbReference type="GO" id="GO:0046148">
    <property type="term" value="P:pigment biosynthetic process"/>
    <property type="evidence" value="ECO:0007669"/>
    <property type="project" value="InterPro"/>
</dbReference>
<dbReference type="Proteomes" id="UP000594638">
    <property type="component" value="Unassembled WGS sequence"/>
</dbReference>
<protein>
    <submittedName>
        <fullName evidence="12">Polyphenol oxidase I, chloroplastic-like</fullName>
    </submittedName>
</protein>
<evidence type="ECO:0000256" key="1">
    <source>
        <dbReference type="ARBA" id="ARBA00009928"/>
    </source>
</evidence>
<evidence type="ECO:0000313" key="13">
    <source>
        <dbReference type="Proteomes" id="UP000594638"/>
    </source>
</evidence>
<dbReference type="PROSITE" id="PS00497">
    <property type="entry name" value="TYROSINASE_1"/>
    <property type="match status" value="1"/>
</dbReference>
<keyword evidence="5 7" id="KW-0186">Copper</keyword>
<evidence type="ECO:0000259" key="10">
    <source>
        <dbReference type="PROSITE" id="PS00497"/>
    </source>
</evidence>
<dbReference type="PANTHER" id="PTHR11474">
    <property type="entry name" value="TYROSINASE FAMILY MEMBER"/>
    <property type="match status" value="1"/>
</dbReference>
<keyword evidence="4" id="KW-0560">Oxidoreductase</keyword>
<evidence type="ECO:0000256" key="6">
    <source>
        <dbReference type="ARBA" id="ARBA00023157"/>
    </source>
</evidence>
<feature type="binding site" evidence="7">
    <location>
        <position position="325"/>
    </location>
    <ligand>
        <name>Cu cation</name>
        <dbReference type="ChEBI" id="CHEBI:23378"/>
        <label>B</label>
    </ligand>
</feature>
<proteinExistence type="inferred from homology"/>
<dbReference type="InterPro" id="IPR022739">
    <property type="entry name" value="Polyphenol_oxidase_cen"/>
</dbReference>
<dbReference type="PIRSF" id="PIRSF000290">
    <property type="entry name" value="PPO_plant"/>
    <property type="match status" value="1"/>
</dbReference>
<feature type="binding site" evidence="7">
    <location>
        <position position="191"/>
    </location>
    <ligand>
        <name>Cu cation</name>
        <dbReference type="ChEBI" id="CHEBI:23378"/>
        <label>A</label>
    </ligand>
</feature>
<feature type="disulfide bond" evidence="8">
    <location>
        <begin position="105"/>
        <end position="171"/>
    </location>
</feature>
<dbReference type="SUPFAM" id="SSF48056">
    <property type="entry name" value="Di-copper centre-containing domain"/>
    <property type="match status" value="1"/>
</dbReference>
<feature type="domain" description="Tyrosinase copper-binding" evidence="10">
    <location>
        <begin position="191"/>
        <end position="208"/>
    </location>
</feature>
<dbReference type="InterPro" id="IPR008922">
    <property type="entry name" value="Di-copper_centre_dom_sf"/>
</dbReference>
<comment type="caution">
    <text evidence="12">The sequence shown here is derived from an EMBL/GenBank/DDBJ whole genome shotgun (WGS) entry which is preliminary data.</text>
</comment>
<feature type="disulfide bond" evidence="8">
    <location>
        <begin position="91"/>
        <end position="106"/>
    </location>
</feature>
<comment type="cofactor">
    <cofactor evidence="7">
        <name>Cu(2+)</name>
        <dbReference type="ChEBI" id="CHEBI:29036"/>
    </cofactor>
    <text evidence="7">Binds 2 copper ions per subunit.</text>
</comment>
<gene>
    <name evidence="12" type="ORF">OLEA9_A017863</name>
</gene>
<dbReference type="Gramene" id="OE9A017863T1">
    <property type="protein sequence ID" value="OE9A017863C1"/>
    <property type="gene ID" value="OE9A017863"/>
</dbReference>
<dbReference type="GO" id="GO:0046872">
    <property type="term" value="F:metal ion binding"/>
    <property type="evidence" value="ECO:0007669"/>
    <property type="project" value="UniProtKB-KW"/>
</dbReference>
<dbReference type="Gene3D" id="1.10.1280.10">
    <property type="entry name" value="Di-copper center containing domain from catechol oxidase"/>
    <property type="match status" value="1"/>
</dbReference>
<evidence type="ECO:0000256" key="7">
    <source>
        <dbReference type="PIRSR" id="PIRSR000290-1"/>
    </source>
</evidence>
<feature type="binding site" evidence="7">
    <location>
        <position position="321"/>
    </location>
    <ligand>
        <name>Cu cation</name>
        <dbReference type="ChEBI" id="CHEBI:23378"/>
        <label>B</label>
    </ligand>
</feature>
<dbReference type="Pfam" id="PF12143">
    <property type="entry name" value="PPO1_KFDV"/>
    <property type="match status" value="1"/>
</dbReference>
<name>A0A8S0T6Q7_OLEEU</name>
<evidence type="ECO:0000256" key="5">
    <source>
        <dbReference type="ARBA" id="ARBA00023008"/>
    </source>
</evidence>
<dbReference type="InterPro" id="IPR016213">
    <property type="entry name" value="Polyphenol_oxidase"/>
</dbReference>
<dbReference type="PROSITE" id="PS00498">
    <property type="entry name" value="TYROSINASE_2"/>
    <property type="match status" value="1"/>
</dbReference>
<dbReference type="PANTHER" id="PTHR11474:SF123">
    <property type="entry name" value="CATECHOL OXIDASE"/>
    <property type="match status" value="1"/>
</dbReference>
<dbReference type="GO" id="GO:0004097">
    <property type="term" value="F:catechol oxidase activity"/>
    <property type="evidence" value="ECO:0007669"/>
    <property type="project" value="InterPro"/>
</dbReference>